<keyword evidence="8" id="KW-0833">Ubl conjugation pathway</keyword>
<dbReference type="GO" id="GO:0005694">
    <property type="term" value="C:chromosome"/>
    <property type="evidence" value="ECO:0007669"/>
    <property type="project" value="UniProtKB-SubCell"/>
</dbReference>
<dbReference type="GO" id="GO:0005524">
    <property type="term" value="F:ATP binding"/>
    <property type="evidence" value="ECO:0007669"/>
    <property type="project" value="UniProtKB-KW"/>
</dbReference>
<dbReference type="AlphaFoldDB" id="A0A8C5GB19"/>
<keyword evidence="15" id="KW-0539">Nucleus</keyword>
<keyword evidence="10" id="KW-0347">Helicase</keyword>
<dbReference type="GO" id="GO:0005634">
    <property type="term" value="C:nucleus"/>
    <property type="evidence" value="ECO:0007669"/>
    <property type="project" value="UniProtKB-SubCell"/>
</dbReference>
<evidence type="ECO:0000256" key="9">
    <source>
        <dbReference type="ARBA" id="ARBA00022801"/>
    </source>
</evidence>
<keyword evidence="11" id="KW-0067">ATP-binding</keyword>
<dbReference type="SUPFAM" id="SSF52540">
    <property type="entry name" value="P-loop containing nucleoside triphosphate hydrolases"/>
    <property type="match status" value="1"/>
</dbReference>
<evidence type="ECO:0000256" key="22">
    <source>
        <dbReference type="SAM" id="MobiDB-lite"/>
    </source>
</evidence>
<dbReference type="GO" id="GO:0043138">
    <property type="term" value="F:3'-5' DNA helicase activity"/>
    <property type="evidence" value="ECO:0007669"/>
    <property type="project" value="UniProtKB-EC"/>
</dbReference>
<keyword evidence="5" id="KW-0158">Chromosome</keyword>
<organism evidence="24 25">
    <name type="scientific">Gouania willdenowi</name>
    <name type="common">Blunt-snouted clingfish</name>
    <name type="synonym">Lepadogaster willdenowi</name>
    <dbReference type="NCBI Taxonomy" id="441366"/>
    <lineage>
        <taxon>Eukaryota</taxon>
        <taxon>Metazoa</taxon>
        <taxon>Chordata</taxon>
        <taxon>Craniata</taxon>
        <taxon>Vertebrata</taxon>
        <taxon>Euteleostomi</taxon>
        <taxon>Actinopterygii</taxon>
        <taxon>Neopterygii</taxon>
        <taxon>Teleostei</taxon>
        <taxon>Neoteleostei</taxon>
        <taxon>Acanthomorphata</taxon>
        <taxon>Ovalentaria</taxon>
        <taxon>Blenniimorphae</taxon>
        <taxon>Blenniiformes</taxon>
        <taxon>Gobiesocoidei</taxon>
        <taxon>Gobiesocidae</taxon>
        <taxon>Gobiesocinae</taxon>
        <taxon>Gouania</taxon>
    </lineage>
</organism>
<feature type="compositionally biased region" description="Basic residues" evidence="22">
    <location>
        <begin position="48"/>
        <end position="59"/>
    </location>
</feature>
<feature type="compositionally biased region" description="Acidic residues" evidence="22">
    <location>
        <begin position="103"/>
        <end position="112"/>
    </location>
</feature>
<keyword evidence="14" id="KW-0413">Isomerase</keyword>
<evidence type="ECO:0000256" key="6">
    <source>
        <dbReference type="ARBA" id="ARBA00022741"/>
    </source>
</evidence>
<evidence type="ECO:0000256" key="18">
    <source>
        <dbReference type="ARBA" id="ARBA00048988"/>
    </source>
</evidence>
<dbReference type="InterPro" id="IPR001810">
    <property type="entry name" value="F-box_dom"/>
</dbReference>
<dbReference type="RefSeq" id="XP_028305652.1">
    <property type="nucleotide sequence ID" value="XM_028449851.1"/>
</dbReference>
<feature type="compositionally biased region" description="Polar residues" evidence="22">
    <location>
        <begin position="63"/>
        <end position="97"/>
    </location>
</feature>
<dbReference type="PROSITE" id="PS50181">
    <property type="entry name" value="FBOX"/>
    <property type="match status" value="1"/>
</dbReference>
<evidence type="ECO:0000256" key="20">
    <source>
        <dbReference type="ARBA" id="ARBA00075040"/>
    </source>
</evidence>
<dbReference type="Pfam" id="PF12937">
    <property type="entry name" value="F-box-like"/>
    <property type="match status" value="1"/>
</dbReference>
<feature type="domain" description="F-box" evidence="23">
    <location>
        <begin position="200"/>
        <end position="254"/>
    </location>
</feature>
<comment type="catalytic activity">
    <reaction evidence="16">
        <text>Couples ATP hydrolysis with the unwinding of duplex DNA by translocating in the 3'-5' direction.</text>
        <dbReference type="EC" id="5.6.2.4"/>
    </reaction>
</comment>
<evidence type="ECO:0000256" key="17">
    <source>
        <dbReference type="ARBA" id="ARBA00034808"/>
    </source>
</evidence>
<dbReference type="CTD" id="567995"/>
<dbReference type="GeneID" id="114465079"/>
<dbReference type="Gene3D" id="1.20.1280.50">
    <property type="match status" value="1"/>
</dbReference>
<keyword evidence="6" id="KW-0547">Nucleotide-binding</keyword>
<keyword evidence="13" id="KW-0234">DNA repair</keyword>
<evidence type="ECO:0000256" key="16">
    <source>
        <dbReference type="ARBA" id="ARBA00034617"/>
    </source>
</evidence>
<dbReference type="CDD" id="cd18786">
    <property type="entry name" value="SF1_C"/>
    <property type="match status" value="1"/>
</dbReference>
<dbReference type="Ensembl" id="ENSGWIT00000030072.1">
    <property type="protein sequence ID" value="ENSGWIP00000027560.1"/>
    <property type="gene ID" value="ENSGWIG00000014407.1"/>
</dbReference>
<dbReference type="Gene3D" id="3.40.50.300">
    <property type="entry name" value="P-loop containing nucleotide triphosphate hydrolases"/>
    <property type="match status" value="2"/>
</dbReference>
<evidence type="ECO:0000313" key="25">
    <source>
        <dbReference type="Proteomes" id="UP000694680"/>
    </source>
</evidence>
<evidence type="ECO:0000256" key="14">
    <source>
        <dbReference type="ARBA" id="ARBA00023235"/>
    </source>
</evidence>
<reference evidence="24" key="2">
    <citation type="submission" date="2025-08" db="UniProtKB">
        <authorList>
            <consortium name="Ensembl"/>
        </authorList>
    </citation>
    <scope>IDENTIFICATION</scope>
</reference>
<dbReference type="Pfam" id="PF13361">
    <property type="entry name" value="UvrD_C"/>
    <property type="match status" value="1"/>
</dbReference>
<dbReference type="Pfam" id="PF00580">
    <property type="entry name" value="UvrD-helicase"/>
    <property type="match status" value="1"/>
</dbReference>
<evidence type="ECO:0000259" key="23">
    <source>
        <dbReference type="PROSITE" id="PS50181"/>
    </source>
</evidence>
<proteinExistence type="inferred from homology"/>
<sequence length="1053" mass="118950">MEVAVKGKAKRRHLNANECEELGQSADVLTHPQTSNQGQSKSLPNRALHPKTPTKRRKHAPAESTSGNQNTINSFFPVTGVISSSPHKSPQPSTSTCSKEKVEEADDDEDDDVSLLAIPLEENDEIDDSLLADCVMPEMEASEAGATQEHEVDYLEGITAEMFDNDEDFESCLDGEDEVEALPDEHYGLLGISRTLVQPQGSIEDLPEEVLRQVLCLLPAQDLYRSACLVCHRWKNIVLDTKFMPYKKQYYRYMMGEEDTVMNFLILLRKHSIMAKGSKSHLSIRNLIIVMSQHEAGQCVSPDSILKCVQKHRLYPQAEASIRLRIPEIKNDLQPGLEGPNPYAAMAVILTLSECVEDVQALVSLLTDCLSLSAITEYLCHMATMLLALERNHILISNRKHYNIYYVLHLLENGPFSVHSGQSGRAQVHLTREQQQILSHNIQPDHVVKIMAFAGTGKTTTLVKYAEHRPHLRFLYVAFNSSVVREARCRFPSNVDCRTIHSLAYNDIGSRYRSCNKLTFNLKPFSINSVLPKGRGGFIKSKVVSLTLDTFMASADPSISCRHVPVNTIDNQGRRSLIGEKEQQLFVRDAQRIWSKMQDLNEKSMQAYYMTHDGYLKLWQLQIPKPRLSDRYDSLFIDEAQDCTPAIMDVIMAQKCGKILVGDPHQQIYSFKGAVNALQVVGHTHIYYLTQSFRFGAEIAYVGATILKVCKKVKKILVGGKQKGGVCDETADEAVEAMRTGVSRSRGQTAILSRCNAGVFTEAVQLLNANVNCRIHFVGDINNIGLDKIMDLWRLLQNSEPHENSSQQKYIKDPIIRFFSKKGNPFQALKTYVEHTEDRELESKVNIVEKYRKRIPELLDKLKQCHESDLRQADFIVGTVHKAKGLEFDRVMVRDDFVKIPSSRHNESHNRTFSSCYFDIPTDEWNLLYVAVTRARTSVTITKNISRILTQAGEYRLKSEMPSSSMSVTTPLPCSIENCPNCITPGSAFNMYQRPIKYTDGSSAGGPLCERCVWLRIGSTAFLMTDDVFSMAEIPQMFHRPMYNYFMGLHDFF</sequence>
<keyword evidence="9" id="KW-0378">Hydrolase</keyword>
<dbReference type="InterPro" id="IPR027417">
    <property type="entry name" value="P-loop_NTPase"/>
</dbReference>
<dbReference type="SMART" id="SM00256">
    <property type="entry name" value="FBOX"/>
    <property type="match status" value="1"/>
</dbReference>
<dbReference type="GO" id="GO:0016787">
    <property type="term" value="F:hydrolase activity"/>
    <property type="evidence" value="ECO:0007669"/>
    <property type="project" value="UniProtKB-KW"/>
</dbReference>
<dbReference type="PANTHER" id="PTHR11070:SF30">
    <property type="entry name" value="F-BOX DNA HELICASE 1"/>
    <property type="match status" value="1"/>
</dbReference>
<dbReference type="EC" id="5.6.2.4" evidence="17"/>
<protein>
    <recommendedName>
        <fullName evidence="19">F-box DNA helicase 1</fullName>
        <ecNumber evidence="17">5.6.2.4</ecNumber>
    </recommendedName>
    <alternativeName>
        <fullName evidence="21">DNA 3'-5' helicase 1</fullName>
    </alternativeName>
    <alternativeName>
        <fullName evidence="20">F-box only protein 18</fullName>
    </alternativeName>
</protein>
<dbReference type="InterPro" id="IPR014017">
    <property type="entry name" value="DNA_helicase_UvrD-like_C"/>
</dbReference>
<dbReference type="InterPro" id="IPR036047">
    <property type="entry name" value="F-box-like_dom_sf"/>
</dbReference>
<dbReference type="GO" id="GO:0003677">
    <property type="term" value="F:DNA binding"/>
    <property type="evidence" value="ECO:0007669"/>
    <property type="project" value="UniProtKB-KW"/>
</dbReference>
<keyword evidence="25" id="KW-1185">Reference proteome</keyword>
<evidence type="ECO:0000256" key="19">
    <source>
        <dbReference type="ARBA" id="ARBA00071173"/>
    </source>
</evidence>
<feature type="region of interest" description="Disordered" evidence="22">
    <location>
        <begin position="1"/>
        <end position="112"/>
    </location>
</feature>
<dbReference type="GO" id="GO:0000724">
    <property type="term" value="P:double-strand break repair via homologous recombination"/>
    <property type="evidence" value="ECO:0007669"/>
    <property type="project" value="TreeGrafter"/>
</dbReference>
<evidence type="ECO:0000256" key="1">
    <source>
        <dbReference type="ARBA" id="ARBA00004123"/>
    </source>
</evidence>
<dbReference type="SUPFAM" id="SSF81383">
    <property type="entry name" value="F-box domain"/>
    <property type="match status" value="1"/>
</dbReference>
<comment type="pathway">
    <text evidence="3">Protein modification; protein ubiquitination.</text>
</comment>
<evidence type="ECO:0000256" key="12">
    <source>
        <dbReference type="ARBA" id="ARBA00023125"/>
    </source>
</evidence>
<reference evidence="24" key="3">
    <citation type="submission" date="2025-09" db="UniProtKB">
        <authorList>
            <consortium name="Ensembl"/>
        </authorList>
    </citation>
    <scope>IDENTIFICATION</scope>
</reference>
<gene>
    <name evidence="24" type="primary">fbxo18</name>
</gene>
<evidence type="ECO:0000256" key="15">
    <source>
        <dbReference type="ARBA" id="ARBA00023242"/>
    </source>
</evidence>
<comment type="subcellular location">
    <subcellularLocation>
        <location evidence="2">Chromosome</location>
    </subcellularLocation>
    <subcellularLocation>
        <location evidence="1">Nucleus</location>
    </subcellularLocation>
</comment>
<evidence type="ECO:0000256" key="5">
    <source>
        <dbReference type="ARBA" id="ARBA00022454"/>
    </source>
</evidence>
<evidence type="ECO:0000256" key="11">
    <source>
        <dbReference type="ARBA" id="ARBA00022840"/>
    </source>
</evidence>
<keyword evidence="12" id="KW-0238">DNA-binding</keyword>
<name>A0A8C5GB19_GOUWI</name>
<evidence type="ECO:0000256" key="13">
    <source>
        <dbReference type="ARBA" id="ARBA00023204"/>
    </source>
</evidence>
<comment type="similarity">
    <text evidence="4">Belongs to the helicase family. UvrD subfamily.</text>
</comment>
<dbReference type="CDD" id="cd22095">
    <property type="entry name" value="F-box_FBXO18"/>
    <property type="match status" value="1"/>
</dbReference>
<dbReference type="Proteomes" id="UP000694680">
    <property type="component" value="Chromosome 6"/>
</dbReference>
<dbReference type="GO" id="GO:0031297">
    <property type="term" value="P:replication fork processing"/>
    <property type="evidence" value="ECO:0007669"/>
    <property type="project" value="UniProtKB-ARBA"/>
</dbReference>
<evidence type="ECO:0000256" key="10">
    <source>
        <dbReference type="ARBA" id="ARBA00022806"/>
    </source>
</evidence>
<evidence type="ECO:0000256" key="8">
    <source>
        <dbReference type="ARBA" id="ARBA00022786"/>
    </source>
</evidence>
<dbReference type="InterPro" id="IPR000212">
    <property type="entry name" value="DNA_helicase_UvrD/REP"/>
</dbReference>
<keyword evidence="7" id="KW-0227">DNA damage</keyword>
<evidence type="ECO:0000256" key="3">
    <source>
        <dbReference type="ARBA" id="ARBA00004906"/>
    </source>
</evidence>
<feature type="compositionally biased region" description="Polar residues" evidence="22">
    <location>
        <begin position="31"/>
        <end position="43"/>
    </location>
</feature>
<reference evidence="24" key="1">
    <citation type="submission" date="2020-06" db="EMBL/GenBank/DDBJ databases">
        <authorList>
            <consortium name="Wellcome Sanger Institute Data Sharing"/>
        </authorList>
    </citation>
    <scope>NUCLEOTIDE SEQUENCE [LARGE SCALE GENOMIC DNA]</scope>
</reference>
<dbReference type="PANTHER" id="PTHR11070">
    <property type="entry name" value="UVRD / RECB / PCRA DNA HELICASE FAMILY MEMBER"/>
    <property type="match status" value="1"/>
</dbReference>
<evidence type="ECO:0000256" key="7">
    <source>
        <dbReference type="ARBA" id="ARBA00022763"/>
    </source>
</evidence>
<accession>A0A8C5GB19</accession>
<dbReference type="FunFam" id="1.20.1280.50:FF:000011">
    <property type="entry name" value="F-box DNA helicase 1"/>
    <property type="match status" value="1"/>
</dbReference>
<dbReference type="InterPro" id="IPR014016">
    <property type="entry name" value="UvrD-like_ATP-bd"/>
</dbReference>
<comment type="catalytic activity">
    <reaction evidence="18">
        <text>ATP + H2O = ADP + phosphate + H(+)</text>
        <dbReference type="Rhea" id="RHEA:13065"/>
        <dbReference type="ChEBI" id="CHEBI:15377"/>
        <dbReference type="ChEBI" id="CHEBI:15378"/>
        <dbReference type="ChEBI" id="CHEBI:30616"/>
        <dbReference type="ChEBI" id="CHEBI:43474"/>
        <dbReference type="ChEBI" id="CHEBI:456216"/>
        <dbReference type="EC" id="5.6.2.4"/>
    </reaction>
</comment>
<evidence type="ECO:0000256" key="4">
    <source>
        <dbReference type="ARBA" id="ARBA00009922"/>
    </source>
</evidence>
<evidence type="ECO:0000256" key="2">
    <source>
        <dbReference type="ARBA" id="ARBA00004286"/>
    </source>
</evidence>
<evidence type="ECO:0000313" key="24">
    <source>
        <dbReference type="Ensembl" id="ENSGWIP00000027560.1"/>
    </source>
</evidence>
<evidence type="ECO:0000256" key="21">
    <source>
        <dbReference type="ARBA" id="ARBA00079567"/>
    </source>
</evidence>
<dbReference type="OrthoDB" id="1470711at2759"/>